<dbReference type="GeneID" id="30147921"/>
<dbReference type="AlphaFoldDB" id="A0A1E3QJQ2"/>
<proteinExistence type="predicted"/>
<protein>
    <submittedName>
        <fullName evidence="2">Uncharacterized protein</fullName>
    </submittedName>
</protein>
<dbReference type="EMBL" id="KV454442">
    <property type="protein sequence ID" value="ODQ77227.1"/>
    <property type="molecule type" value="Genomic_DNA"/>
</dbReference>
<feature type="region of interest" description="Disordered" evidence="1">
    <location>
        <begin position="275"/>
        <end position="297"/>
    </location>
</feature>
<evidence type="ECO:0000313" key="3">
    <source>
        <dbReference type="Proteomes" id="UP000094336"/>
    </source>
</evidence>
<accession>A0A1E3QJQ2</accession>
<dbReference type="Proteomes" id="UP000094336">
    <property type="component" value="Unassembled WGS sequence"/>
</dbReference>
<dbReference type="RefSeq" id="XP_018982555.1">
    <property type="nucleotide sequence ID" value="XM_019130068.1"/>
</dbReference>
<keyword evidence="3" id="KW-1185">Reference proteome</keyword>
<organism evidence="2 3">
    <name type="scientific">Babjeviella inositovora NRRL Y-12698</name>
    <dbReference type="NCBI Taxonomy" id="984486"/>
    <lineage>
        <taxon>Eukaryota</taxon>
        <taxon>Fungi</taxon>
        <taxon>Dikarya</taxon>
        <taxon>Ascomycota</taxon>
        <taxon>Saccharomycotina</taxon>
        <taxon>Pichiomycetes</taxon>
        <taxon>Serinales incertae sedis</taxon>
        <taxon>Babjeviella</taxon>
    </lineage>
</organism>
<sequence length="1258" mass="144182">MLAAIHTLHRSIRQHLLPPRTYFRSPQVALRSCLILVHTHPSQFVYSPRRHLTSRQDTTKTQTEKEIYYGIRERIDEPEHLKSHRPRFSPHLTQISVPLEPPAAPSALVISEAKPLAPLPDHTGILNSIVADHNSGEEDSPEPRDSRISRFINQKVSHLGGYLDHKIEENNEIFERRRQETVVRLSPGYDDSDKSIVTQEHQEELRLQSQVDEYHAKLRKHNRIYKFFDNRLNQLEHFLDRGLEPPLVRLDYINDRYMAKAVKYNNLERQFLNRSRGQEQKVGISKGESAEFPSENQSKPVLLESATTAHTLPPALPSALPSASSSALSSASPSLSPSEPYSKLLHSIISDTETVSDSHVKFNRVLLTVKEALTSETLSEEDHDHLQRTLGHYYAPVSGNISRDVLFHYCSLLLHNFGSVSTCVRLTRENLPAADLSAFWYRLIFGDGDTRARLSYPQLSNVYEFLRCLGSPELRNHIRTSWMYADRSDNANLVHILEHDYMALNKELDFAEHLAQASLQGDSQFEVMNNFYELLRTHYHIHFNELIDMNSDVYREGPNFSRDNWRQLSIPFRVYLLSAYLQRFSLGYLLFDQVNPAHVDSIQKNLDHVHTIVFDIFSNDSGLMACEGVLDRLLKEMVQVKRAMADKLIASDISHKRHSGFSVNYRSVIEPLLAQISHLRLSERDFSRLIEVQGISQVRSESVKIFLPFAALYCKGSNVFSKIVAMQFTQCQESGMLHLVLDEASQYLSHLDDRLIGDVLLAGYSVYLTKTRQNTLAERELATVRTVLGRMKEKSARILDYFIANIIRKSSYLKKTHLSDLTRFTEFMEEAGLAYKINDQLFDSGVFTFLYLKYGKSIQQRDVRFFQEHFSLDQQFRLLISFTNKNIKSKKVAIFDPIMVDTIFANISEVDPATVEANKRLYAAKILELDANITQYRCHAKGSLSREVAATFKKLAAFQDFYNQKLHSLVTPVSAVNRQLSRLASVCFFSNNKLCEGPVSKPVSNNPRDYLKKYRGNVHADILAHVTVPSKPTVVINPDVTEICRIVNSIFHTNLRAPLKFTTHKYTTFVLRLVDLYMVQHQFETAFRLTEGLEYCPTEVRALVLRRLASVNPEATRQVVKKIIAAKAQGALPPQLFHDMCLGVIDSPHLGVTAKHRFFQKLQHQGMLKSKQVARKYIVNEVNVHLQAAYERGKGSVSRFASFVKKAEAAGVDPKFINSWLLFVKHMKVNRMGYWTRNKMSKTQRMIKKRAKQRDPPA</sequence>
<name>A0A1E3QJQ2_9ASCO</name>
<evidence type="ECO:0000256" key="1">
    <source>
        <dbReference type="SAM" id="MobiDB-lite"/>
    </source>
</evidence>
<reference evidence="3" key="1">
    <citation type="submission" date="2016-05" db="EMBL/GenBank/DDBJ databases">
        <title>Comparative genomics of biotechnologically important yeasts.</title>
        <authorList>
            <consortium name="DOE Joint Genome Institute"/>
            <person name="Riley R."/>
            <person name="Haridas S."/>
            <person name="Wolfe K.H."/>
            <person name="Lopes M.R."/>
            <person name="Hittinger C.T."/>
            <person name="Goker M."/>
            <person name="Salamov A."/>
            <person name="Wisecaver J."/>
            <person name="Long T.M."/>
            <person name="Aerts A.L."/>
            <person name="Barry K."/>
            <person name="Choi C."/>
            <person name="Clum A."/>
            <person name="Coughlan A.Y."/>
            <person name="Deshpande S."/>
            <person name="Douglass A.P."/>
            <person name="Hanson S.J."/>
            <person name="Klenk H.-P."/>
            <person name="Labutti K."/>
            <person name="Lapidus A."/>
            <person name="Lindquist E."/>
            <person name="Lipzen A."/>
            <person name="Meier-Kolthoff J.P."/>
            <person name="Ohm R.A."/>
            <person name="Otillar R.P."/>
            <person name="Pangilinan J."/>
            <person name="Peng Y."/>
            <person name="Rokas A."/>
            <person name="Rosa C.A."/>
            <person name="Scheuner C."/>
            <person name="Sibirny A.A."/>
            <person name="Slot J.C."/>
            <person name="Stielow J.B."/>
            <person name="Sun H."/>
            <person name="Kurtzman C.P."/>
            <person name="Blackwell M."/>
            <person name="Grigoriev I.V."/>
            <person name="Jeffries T.W."/>
        </authorList>
    </citation>
    <scope>NUCLEOTIDE SEQUENCE [LARGE SCALE GENOMIC DNA]</scope>
    <source>
        <strain evidence="3">NRRL Y-12698</strain>
    </source>
</reference>
<evidence type="ECO:0000313" key="2">
    <source>
        <dbReference type="EMBL" id="ODQ77227.1"/>
    </source>
</evidence>
<gene>
    <name evidence="2" type="ORF">BABINDRAFT_163727</name>
</gene>